<dbReference type="GO" id="GO:0005737">
    <property type="term" value="C:cytoplasm"/>
    <property type="evidence" value="ECO:0007669"/>
    <property type="project" value="UniProtKB-SubCell"/>
</dbReference>
<dbReference type="RefSeq" id="WP_153192996.1">
    <property type="nucleotide sequence ID" value="NZ_WIIS01000004.1"/>
</dbReference>
<dbReference type="SUPFAM" id="SSF48592">
    <property type="entry name" value="GroEL equatorial domain-like"/>
    <property type="match status" value="1"/>
</dbReference>
<feature type="binding site" evidence="6">
    <location>
        <position position="492"/>
    </location>
    <ligand>
        <name>ATP</name>
        <dbReference type="ChEBI" id="CHEBI:30616"/>
    </ligand>
</feature>
<dbReference type="PROSITE" id="PS00296">
    <property type="entry name" value="CHAPERONINS_CPN60"/>
    <property type="match status" value="1"/>
</dbReference>
<dbReference type="GO" id="GO:0051082">
    <property type="term" value="F:unfolded protein binding"/>
    <property type="evidence" value="ECO:0007669"/>
    <property type="project" value="UniProtKB-UniRule"/>
</dbReference>
<feature type="binding site" evidence="6">
    <location>
        <begin position="86"/>
        <end position="90"/>
    </location>
    <ligand>
        <name>ATP</name>
        <dbReference type="ChEBI" id="CHEBI:30616"/>
    </ligand>
</feature>
<dbReference type="AlphaFoldDB" id="A0A6L5H6N3"/>
<evidence type="ECO:0000313" key="10">
    <source>
        <dbReference type="Proteomes" id="UP000477834"/>
    </source>
</evidence>
<keyword evidence="2 6" id="KW-0547">Nucleotide-binding</keyword>
<dbReference type="InterPro" id="IPR027410">
    <property type="entry name" value="TCP-1-like_intermed_sf"/>
</dbReference>
<dbReference type="HAMAP" id="MF_00600">
    <property type="entry name" value="CH60"/>
    <property type="match status" value="1"/>
</dbReference>
<comment type="subunit">
    <text evidence="6 8">Forms a cylinder of 14 subunits composed of two heptameric rings stacked back-to-back. Interacts with the co-chaperonin GroES.</text>
</comment>
<dbReference type="GO" id="GO:0005524">
    <property type="term" value="F:ATP binding"/>
    <property type="evidence" value="ECO:0007669"/>
    <property type="project" value="UniProtKB-UniRule"/>
</dbReference>
<dbReference type="InterPro" id="IPR001844">
    <property type="entry name" value="Cpn60/GroEL"/>
</dbReference>
<dbReference type="NCBIfam" id="NF009487">
    <property type="entry name" value="PRK12849.1"/>
    <property type="match status" value="1"/>
</dbReference>
<dbReference type="FunFam" id="1.10.560.10:FF:000001">
    <property type="entry name" value="60 kDa chaperonin"/>
    <property type="match status" value="1"/>
</dbReference>
<keyword evidence="6" id="KW-0963">Cytoplasm</keyword>
<dbReference type="NCBIfam" id="NF009488">
    <property type="entry name" value="PRK12850.1"/>
    <property type="match status" value="1"/>
</dbReference>
<keyword evidence="3 6" id="KW-0067">ATP-binding</keyword>
<dbReference type="Gene3D" id="3.50.7.10">
    <property type="entry name" value="GroEL"/>
    <property type="match status" value="1"/>
</dbReference>
<feature type="binding site" evidence="6">
    <location>
        <position position="413"/>
    </location>
    <ligand>
        <name>ATP</name>
        <dbReference type="ChEBI" id="CHEBI:30616"/>
    </ligand>
</feature>
<evidence type="ECO:0000313" key="9">
    <source>
        <dbReference type="EMBL" id="MQQ64709.1"/>
    </source>
</evidence>
<comment type="caution">
    <text evidence="9">The sequence shown here is derived from an EMBL/GenBank/DDBJ whole genome shotgun (WGS) entry which is preliminary data.</text>
</comment>
<evidence type="ECO:0000256" key="7">
    <source>
        <dbReference type="RuleBase" id="RU000418"/>
    </source>
</evidence>
<dbReference type="NCBIfam" id="NF009489">
    <property type="entry name" value="PRK12851.1"/>
    <property type="match status" value="1"/>
</dbReference>
<dbReference type="SUPFAM" id="SSF54849">
    <property type="entry name" value="GroEL-intermediate domain like"/>
    <property type="match status" value="1"/>
</dbReference>
<dbReference type="FunFam" id="3.50.7.10:FF:000001">
    <property type="entry name" value="60 kDa chaperonin"/>
    <property type="match status" value="1"/>
</dbReference>
<dbReference type="InterPro" id="IPR027413">
    <property type="entry name" value="GROEL-like_equatorial_sf"/>
</dbReference>
<sequence length="540" mass="57124">MSKEIKFSSDARSAMVRGVDILADTVKVTLGPKGRNVVLEKSFGSPLITNDGVTIAKEIELEDHFENMGAKLVSEVASKTNDIAGDGTTTATVLTQAIVREGIKNVTAGANPIGIRRGIETAVAAAVEALKNNAIPVANKEAIAQVAAVSSRSEKVGEYISEAMEKVGKDGVITIEESRGMETELEVVEGMQFDRGYLSQYMVTDSEKMVADLENPYILITDKKISNIQEILPLLESILQSNRPLLIIADDVDGEALPTLVLNKIRGTFNVVAVKAPGFGDRRKAMLEDIAILTGGTVITEDLGLELKDATIEALGQAARVTVDKDSTVIVEGAGNPEAISHRVSVIKSQIETTTSEFDREKLQERLAKLSGGVAVIKVGAATETELKEMKLRIEDALNATRAAVEEGIVAGGGTALVNVIPAVADLELTGDEATGRNIVLRALEEPVRQIAHNAGFEGSIVIDRLKNAEVGTGFNAATGEWVNMIEEGIIDPVKVSRSALQNAASVASLILTTEAVVANKPEPVAPAPAMDPSMMGGMI</sequence>
<dbReference type="InterPro" id="IPR027409">
    <property type="entry name" value="GroEL-like_apical_dom_sf"/>
</dbReference>
<protein>
    <recommendedName>
        <fullName evidence="6">Chaperonin GroEL</fullName>
        <ecNumber evidence="6">5.6.1.7</ecNumber>
    </recommendedName>
    <alternativeName>
        <fullName evidence="6">60 kDa chaperonin</fullName>
    </alternativeName>
    <alternativeName>
        <fullName evidence="6">Chaperonin-60</fullName>
        <shortName evidence="6">Cpn60</shortName>
    </alternativeName>
</protein>
<dbReference type="GO" id="GO:0140662">
    <property type="term" value="F:ATP-dependent protein folding chaperone"/>
    <property type="evidence" value="ECO:0007669"/>
    <property type="project" value="InterPro"/>
</dbReference>
<dbReference type="InterPro" id="IPR018370">
    <property type="entry name" value="Chaperonin_Cpn60_CS"/>
</dbReference>
<comment type="caution">
    <text evidence="6">Lacks conserved residue(s) required for the propagation of feature annotation.</text>
</comment>
<evidence type="ECO:0000256" key="8">
    <source>
        <dbReference type="RuleBase" id="RU000419"/>
    </source>
</evidence>
<dbReference type="GO" id="GO:0016853">
    <property type="term" value="F:isomerase activity"/>
    <property type="evidence" value="ECO:0007669"/>
    <property type="project" value="UniProtKB-KW"/>
</dbReference>
<keyword evidence="5 6" id="KW-0413">Isomerase</keyword>
<dbReference type="Pfam" id="PF00118">
    <property type="entry name" value="Cpn60_TCP1"/>
    <property type="match status" value="1"/>
</dbReference>
<feature type="binding site" evidence="6">
    <location>
        <begin position="29"/>
        <end position="32"/>
    </location>
    <ligand>
        <name>ATP</name>
        <dbReference type="ChEBI" id="CHEBI:30616"/>
    </ligand>
</feature>
<gene>
    <name evidence="6 9" type="primary">groL</name>
    <name evidence="6" type="synonym">groEL</name>
    <name evidence="9" type="ORF">GEZ69_09940</name>
</gene>
<dbReference type="CDD" id="cd03344">
    <property type="entry name" value="GroEL"/>
    <property type="match status" value="1"/>
</dbReference>
<keyword evidence="4 6" id="KW-0143">Chaperone</keyword>
<proteinExistence type="inferred from homology"/>
<comment type="function">
    <text evidence="6 8">Together with its co-chaperonin GroES, plays an essential role in assisting protein folding. The GroEL-GroES system forms a nano-cage that allows encapsulation of the non-native substrate proteins and provides a physical environment optimized to promote and accelerate protein folding.</text>
</comment>
<evidence type="ECO:0000256" key="4">
    <source>
        <dbReference type="ARBA" id="ARBA00023186"/>
    </source>
</evidence>
<dbReference type="Gene3D" id="1.10.560.10">
    <property type="entry name" value="GroEL-like equatorial domain"/>
    <property type="match status" value="1"/>
</dbReference>
<organism evidence="9 10">
    <name type="scientific">Streptococcus mitis</name>
    <dbReference type="NCBI Taxonomy" id="28037"/>
    <lineage>
        <taxon>Bacteria</taxon>
        <taxon>Bacillati</taxon>
        <taxon>Bacillota</taxon>
        <taxon>Bacilli</taxon>
        <taxon>Lactobacillales</taxon>
        <taxon>Streptococcaceae</taxon>
        <taxon>Streptococcus</taxon>
        <taxon>Streptococcus mitis group</taxon>
    </lineage>
</organism>
<reference evidence="9 10" key="1">
    <citation type="submission" date="2019-10" db="EMBL/GenBank/DDBJ databases">
        <title>Streptococcus mitis of the oral and urogenital tracts.</title>
        <authorList>
            <person name="Price T."/>
            <person name="Mores C.R."/>
            <person name="Putonti C."/>
            <person name="Wolfe A.J."/>
        </authorList>
    </citation>
    <scope>NUCLEOTIDE SEQUENCE [LARGE SCALE GENOMIC DNA]</scope>
    <source>
        <strain evidence="9 10">SM05</strain>
    </source>
</reference>
<evidence type="ECO:0000256" key="1">
    <source>
        <dbReference type="ARBA" id="ARBA00006607"/>
    </source>
</evidence>
<comment type="similarity">
    <text evidence="1 6 7">Belongs to the chaperonin (HSP60) family.</text>
</comment>
<dbReference type="PANTHER" id="PTHR45633">
    <property type="entry name" value="60 KDA HEAT SHOCK PROTEIN, MITOCHONDRIAL"/>
    <property type="match status" value="1"/>
</dbReference>
<dbReference type="Gene3D" id="3.30.260.10">
    <property type="entry name" value="TCP-1-like chaperonin intermediate domain"/>
    <property type="match status" value="1"/>
</dbReference>
<dbReference type="PRINTS" id="PR00298">
    <property type="entry name" value="CHAPERONIN60"/>
</dbReference>
<evidence type="ECO:0000256" key="2">
    <source>
        <dbReference type="ARBA" id="ARBA00022741"/>
    </source>
</evidence>
<dbReference type="EMBL" id="WIKE01000017">
    <property type="protein sequence ID" value="MQQ64709.1"/>
    <property type="molecule type" value="Genomic_DNA"/>
</dbReference>
<evidence type="ECO:0000256" key="3">
    <source>
        <dbReference type="ARBA" id="ARBA00022840"/>
    </source>
</evidence>
<feature type="binding site" evidence="6">
    <location>
        <begin position="476"/>
        <end position="478"/>
    </location>
    <ligand>
        <name>ATP</name>
        <dbReference type="ChEBI" id="CHEBI:30616"/>
    </ligand>
</feature>
<dbReference type="InterPro" id="IPR002423">
    <property type="entry name" value="Cpn60/GroEL/TCP-1"/>
</dbReference>
<dbReference type="EC" id="5.6.1.7" evidence="6"/>
<comment type="subcellular location">
    <subcellularLocation>
        <location evidence="6">Cytoplasm</location>
    </subcellularLocation>
</comment>
<dbReference type="GO" id="GO:0042026">
    <property type="term" value="P:protein refolding"/>
    <property type="evidence" value="ECO:0007669"/>
    <property type="project" value="UniProtKB-UniRule"/>
</dbReference>
<dbReference type="SUPFAM" id="SSF52029">
    <property type="entry name" value="GroEL apical domain-like"/>
    <property type="match status" value="1"/>
</dbReference>
<evidence type="ECO:0000256" key="6">
    <source>
        <dbReference type="HAMAP-Rule" id="MF_00600"/>
    </source>
</evidence>
<dbReference type="Proteomes" id="UP000477834">
    <property type="component" value="Unassembled WGS sequence"/>
</dbReference>
<accession>A0A6L5H6N3</accession>
<evidence type="ECO:0000256" key="5">
    <source>
        <dbReference type="ARBA" id="ARBA00023235"/>
    </source>
</evidence>
<dbReference type="NCBIfam" id="TIGR02348">
    <property type="entry name" value="GroEL"/>
    <property type="match status" value="1"/>
</dbReference>
<name>A0A6L5H6N3_STRMT</name>
<dbReference type="NCBIfam" id="NF000592">
    <property type="entry name" value="PRK00013.1"/>
    <property type="match status" value="1"/>
</dbReference>